<evidence type="ECO:0000256" key="2">
    <source>
        <dbReference type="ARBA" id="ARBA00023015"/>
    </source>
</evidence>
<comment type="caution">
    <text evidence="8">The sequence shown here is derived from an EMBL/GenBank/DDBJ whole genome shotgun (WGS) entry which is preliminary data.</text>
</comment>
<evidence type="ECO:0000259" key="7">
    <source>
        <dbReference type="SMART" id="SM00906"/>
    </source>
</evidence>
<protein>
    <recommendedName>
        <fullName evidence="7">Xylanolytic transcriptional activator regulatory domain-containing protein</fullName>
    </recommendedName>
</protein>
<dbReference type="GO" id="GO:0008270">
    <property type="term" value="F:zinc ion binding"/>
    <property type="evidence" value="ECO:0007669"/>
    <property type="project" value="InterPro"/>
</dbReference>
<keyword evidence="3" id="KW-0238">DNA-binding</keyword>
<feature type="region of interest" description="Disordered" evidence="6">
    <location>
        <begin position="753"/>
        <end position="781"/>
    </location>
</feature>
<gene>
    <name evidence="8" type="ORF">OAory_01108560</name>
</gene>
<feature type="domain" description="Xylanolytic transcriptional activator regulatory" evidence="7">
    <location>
        <begin position="112"/>
        <end position="181"/>
    </location>
</feature>
<evidence type="ECO:0000256" key="4">
    <source>
        <dbReference type="ARBA" id="ARBA00023163"/>
    </source>
</evidence>
<keyword evidence="1" id="KW-0862">Zinc</keyword>
<dbReference type="PANTHER" id="PTHR47171:SF6">
    <property type="entry name" value="SPECIFIC TRANSCRIPTION FACTOR, PUTATIVE (AFU_ORTHOLOGUE AFUA_2G06130)-RELATED"/>
    <property type="match status" value="1"/>
</dbReference>
<keyword evidence="2" id="KW-0805">Transcription regulation</keyword>
<dbReference type="GO" id="GO:0006351">
    <property type="term" value="P:DNA-templated transcription"/>
    <property type="evidence" value="ECO:0007669"/>
    <property type="project" value="InterPro"/>
</dbReference>
<dbReference type="VEuPathDB" id="FungiDB:AO090701001299"/>
<dbReference type="OrthoDB" id="5389734at2759"/>
<evidence type="ECO:0000256" key="3">
    <source>
        <dbReference type="ARBA" id="ARBA00023125"/>
    </source>
</evidence>
<keyword evidence="4" id="KW-0804">Transcription</keyword>
<feature type="region of interest" description="Disordered" evidence="6">
    <location>
        <begin position="365"/>
        <end position="384"/>
    </location>
</feature>
<sequence>MQKAEKQLLMQILLPQEIHLNLSGHNLWQNYYTSAFLERAICLVAAKDRTAYPWLRLATSGPVMTPRQFCSELYRGLVVALNEGLETDRVTRIRTLALMSLHCEGYEGAEAASMHLCQAIHQAQTVGLHLDRPGQVPGDSLTGLFWCLWTLDKMHACIGGRPVLFADRDIGIEKPGLKPSHARTAFDAWFAISDLLAHVISFYRPTSDHTVGWEAGFPTFEEIMGDNVREDLDFVTLGFLELFYHAVAILSCRYKLTGRTDGSKPSYIRQGLSAIRIQSIVATECSQDLPPIPIVPYALTLSMGVSYQQFRSSKLITHFDRAKASLEACCTLLEALGISWCSAEAMARLGRKALHQIDGLNLGIHNPRQAHRQSPTPGSTLINPTNAQSAAPVLPLSSYQRDDHPLADVSATQQIPSPHGSLVPPENNMQVYETDGYHPIWKLIAQISFGIHLLVKRLAKSDFEVLKILQNHVDELDGFLGRSTEDFLLIQVDVRTRIQYLNLPLQNLVVFDEMLQDRNFRLTMIDYNLKIEHAIERFAAAIEDALKDVQKGKEAIGVLWRYLKQSAEEYGPLSSNLLAIYKAMLANTEGWNVAFSNLRRQGVALQSALSQLCLAITELQRRVGIASRKEAVSLTRTATAPPRDRSIRERLFKKRASTILPGLSSSEKPLPSDPFLTNVIDARPEAPLSKQVECLRVTRKSAPNLRALHGSQSYEGHIAISDGAECGNLVAHGSIPTTLVPRIQRNLSRRLSKAVPTSKKFKGENAGIKGSRPATAPSRGLRSRSISLEQLKGFWRLKKDQQYEQQDIVGPPPIPLPTRPYTAQGSAKRETMLNQFLHHFKSDRVIDAWEDTIQKESAVRHPSQRRKDEPYSKFRAISTTPGTSAELQTKLFESDLERSMSWFQEHPSQNTFSLKPRRDVAPRIHVVSVHMTLGEDEGCCVNNTHDNDITKTDTQSTVTALPSVPPP</sequence>
<dbReference type="GO" id="GO:0003677">
    <property type="term" value="F:DNA binding"/>
    <property type="evidence" value="ECO:0007669"/>
    <property type="project" value="UniProtKB-KW"/>
</dbReference>
<feature type="compositionally biased region" description="Polar residues" evidence="6">
    <location>
        <begin position="372"/>
        <end position="384"/>
    </location>
</feature>
<evidence type="ECO:0000256" key="6">
    <source>
        <dbReference type="SAM" id="MobiDB-lite"/>
    </source>
</evidence>
<dbReference type="InterPro" id="IPR052073">
    <property type="entry name" value="Amide_Lactam_Regulators"/>
</dbReference>
<dbReference type="Proteomes" id="UP000190312">
    <property type="component" value="Unassembled WGS sequence"/>
</dbReference>
<dbReference type="CDD" id="cd12148">
    <property type="entry name" value="fungal_TF_MHR"/>
    <property type="match status" value="1"/>
</dbReference>
<keyword evidence="5" id="KW-0539">Nucleus</keyword>
<evidence type="ECO:0000313" key="8">
    <source>
        <dbReference type="EMBL" id="OOO04519.1"/>
    </source>
</evidence>
<evidence type="ECO:0000256" key="5">
    <source>
        <dbReference type="ARBA" id="ARBA00023242"/>
    </source>
</evidence>
<accession>A0A1S9D659</accession>
<dbReference type="AlphaFoldDB" id="A0A1S9D659"/>
<dbReference type="SMART" id="SM00906">
    <property type="entry name" value="Fungal_trans"/>
    <property type="match status" value="1"/>
</dbReference>
<proteinExistence type="predicted"/>
<dbReference type="InterPro" id="IPR007219">
    <property type="entry name" value="XnlR_reg_dom"/>
</dbReference>
<dbReference type="Pfam" id="PF04082">
    <property type="entry name" value="Fungal_trans"/>
    <property type="match status" value="1"/>
</dbReference>
<reference evidence="8 9" key="1">
    <citation type="submission" date="2016-10" db="EMBL/GenBank/DDBJ databases">
        <title>Genome sequencing of Aspergillus oryzae BCC7051.</title>
        <authorList>
            <person name="Thammarongtham C."/>
            <person name="Vorapreeda T."/>
            <person name="Nookaew I."/>
            <person name="Srisuk T."/>
            <person name="Land M."/>
            <person name="Jeennor S."/>
            <person name="Laoteng K."/>
        </authorList>
    </citation>
    <scope>NUCLEOTIDE SEQUENCE [LARGE SCALE GENOMIC DNA]</scope>
    <source>
        <strain evidence="8 9">BCC7051</strain>
    </source>
</reference>
<dbReference type="PANTHER" id="PTHR47171">
    <property type="entry name" value="FARA-RELATED"/>
    <property type="match status" value="1"/>
</dbReference>
<dbReference type="EMBL" id="MKZY01000010">
    <property type="protein sequence ID" value="OOO04519.1"/>
    <property type="molecule type" value="Genomic_DNA"/>
</dbReference>
<evidence type="ECO:0000313" key="9">
    <source>
        <dbReference type="Proteomes" id="UP000190312"/>
    </source>
</evidence>
<name>A0A1S9D659_ASPOZ</name>
<organism evidence="8 9">
    <name type="scientific">Aspergillus oryzae</name>
    <name type="common">Yellow koji mold</name>
    <dbReference type="NCBI Taxonomy" id="5062"/>
    <lineage>
        <taxon>Eukaryota</taxon>
        <taxon>Fungi</taxon>
        <taxon>Dikarya</taxon>
        <taxon>Ascomycota</taxon>
        <taxon>Pezizomycotina</taxon>
        <taxon>Eurotiomycetes</taxon>
        <taxon>Eurotiomycetidae</taxon>
        <taxon>Eurotiales</taxon>
        <taxon>Aspergillaceae</taxon>
        <taxon>Aspergillus</taxon>
        <taxon>Aspergillus subgen. Circumdati</taxon>
    </lineage>
</organism>
<evidence type="ECO:0000256" key="1">
    <source>
        <dbReference type="ARBA" id="ARBA00022833"/>
    </source>
</evidence>